<dbReference type="RefSeq" id="WP_110321377.1">
    <property type="nucleotide sequence ID" value="NZ_QJKD01000001.1"/>
</dbReference>
<feature type="domain" description="HTH araC/xylS-type" evidence="5">
    <location>
        <begin position="627"/>
        <end position="726"/>
    </location>
</feature>
<dbReference type="GO" id="GO:0043565">
    <property type="term" value="F:sequence-specific DNA binding"/>
    <property type="evidence" value="ECO:0007669"/>
    <property type="project" value="InterPro"/>
</dbReference>
<dbReference type="Gene3D" id="1.10.10.60">
    <property type="entry name" value="Homeodomain-like"/>
    <property type="match status" value="2"/>
</dbReference>
<sequence length="739" mass="86425">MKRFEKTYIKIFVIILLIIAVVLAIFSILMSNLVTSFFVKQTTDFYTRQSEEIFYNLEQTLKNYQYYAQEIYEDSDVRVFMHAGKEDKIVSQNAFHAIQNARKSEKNIDDIYIVNYENGYILNTKEGIAPISQFYDREWIDSLQLTRKNYLYFYYHEVKGITYLALVLPVQVQRNGSFVVVLYDTQYLNRMLTRYGKEDYVKLALLYGGENVIAGERPVDSKNSEYILVIEQQYFYNQNLSLSCSVNIKEFVRSSDMLRNSLLISIVFLMAIPLSMLFLMLVRTLKPYNKLASDISRLYFRPDEKEKATNRTLPETEFQIIRGCIDYLVHNVDTLQKSLSGYEEMISEDKIRRWLLNGQLFDDMEDFIKEKWENDDVNMIICVIRIEKELSFEQENSYGARKAMKGGIINIASELLTAEGYKPLAVDMGSDHVTILLNDFNKDSVNPIDNLKEIEEQVKKWFNLGLAVAISPFVSIYTDILPVYKRTYELTKLKFLLGEDKVYMEADGAYINAHNIPFASPLLIKKIRENIMLQRTEELSENLKELVQPLRGLPYEESRYLILFYYFDIISQLNRYSDYKSLQEMENEISDCATINEALDRICDIFFDISMQVITFEKGTNRNEIALQIEDYIHNHISDPALNVDEIADSLSFSTKYIRQLFKEYYQISLSDYLLNARIEMAKELLENSKSSVNEIMYSVGIQTKSHFFTSFKSITGMTPNQWRIYTMKNNSSNNSMSI</sequence>
<evidence type="ECO:0000256" key="4">
    <source>
        <dbReference type="SAM" id="Phobius"/>
    </source>
</evidence>
<accession>A0A2V3YEN3</accession>
<protein>
    <submittedName>
        <fullName evidence="6">AraC-like DNA-binding protein</fullName>
    </submittedName>
</protein>
<dbReference type="SMART" id="SM00342">
    <property type="entry name" value="HTH_ARAC"/>
    <property type="match status" value="1"/>
</dbReference>
<evidence type="ECO:0000259" key="5">
    <source>
        <dbReference type="PROSITE" id="PS01124"/>
    </source>
</evidence>
<dbReference type="InterPro" id="IPR018060">
    <property type="entry name" value="HTH_AraC"/>
</dbReference>
<keyword evidence="7" id="KW-1185">Reference proteome</keyword>
<feature type="transmembrane region" description="Helical" evidence="4">
    <location>
        <begin position="262"/>
        <end position="282"/>
    </location>
</feature>
<dbReference type="InterPro" id="IPR009057">
    <property type="entry name" value="Homeodomain-like_sf"/>
</dbReference>
<dbReference type="EMBL" id="QJKD01000001">
    <property type="protein sequence ID" value="PXX57089.1"/>
    <property type="molecule type" value="Genomic_DNA"/>
</dbReference>
<reference evidence="6 7" key="1">
    <citation type="submission" date="2018-05" db="EMBL/GenBank/DDBJ databases">
        <title>Genomic Encyclopedia of Type Strains, Phase IV (KMG-IV): sequencing the most valuable type-strain genomes for metagenomic binning, comparative biology and taxonomic classification.</title>
        <authorList>
            <person name="Goeker M."/>
        </authorList>
    </citation>
    <scope>NUCLEOTIDE SEQUENCE [LARGE SCALE GENOMIC DNA]</scope>
    <source>
        <strain evidence="6 7">DSM 24995</strain>
    </source>
</reference>
<comment type="caution">
    <text evidence="6">The sequence shown here is derived from an EMBL/GenBank/DDBJ whole genome shotgun (WGS) entry which is preliminary data.</text>
</comment>
<feature type="transmembrane region" description="Helical" evidence="4">
    <location>
        <begin position="461"/>
        <end position="484"/>
    </location>
</feature>
<dbReference type="SUPFAM" id="SSF46689">
    <property type="entry name" value="Homeodomain-like"/>
    <property type="match status" value="1"/>
</dbReference>
<dbReference type="PANTHER" id="PTHR43280:SF2">
    <property type="entry name" value="HTH-TYPE TRANSCRIPTIONAL REGULATOR EXSA"/>
    <property type="match status" value="1"/>
</dbReference>
<keyword evidence="4" id="KW-0812">Transmembrane</keyword>
<keyword evidence="1" id="KW-0805">Transcription regulation</keyword>
<keyword evidence="4" id="KW-0472">Membrane</keyword>
<proteinExistence type="predicted"/>
<name>A0A2V3YEN3_9FIRM</name>
<keyword evidence="2 6" id="KW-0238">DNA-binding</keyword>
<dbReference type="PANTHER" id="PTHR43280">
    <property type="entry name" value="ARAC-FAMILY TRANSCRIPTIONAL REGULATOR"/>
    <property type="match status" value="1"/>
</dbReference>
<evidence type="ECO:0000256" key="2">
    <source>
        <dbReference type="ARBA" id="ARBA00023125"/>
    </source>
</evidence>
<dbReference type="Pfam" id="PF12833">
    <property type="entry name" value="HTH_18"/>
    <property type="match status" value="1"/>
</dbReference>
<keyword evidence="3" id="KW-0804">Transcription</keyword>
<dbReference type="GO" id="GO:0003700">
    <property type="term" value="F:DNA-binding transcription factor activity"/>
    <property type="evidence" value="ECO:0007669"/>
    <property type="project" value="InterPro"/>
</dbReference>
<dbReference type="PROSITE" id="PS01124">
    <property type="entry name" value="HTH_ARAC_FAMILY_2"/>
    <property type="match status" value="1"/>
</dbReference>
<gene>
    <name evidence="6" type="ORF">DFR60_101397</name>
</gene>
<keyword evidence="4" id="KW-1133">Transmembrane helix</keyword>
<dbReference type="AlphaFoldDB" id="A0A2V3YEN3"/>
<dbReference type="Proteomes" id="UP000248057">
    <property type="component" value="Unassembled WGS sequence"/>
</dbReference>
<organism evidence="6 7">
    <name type="scientific">Hungatella effluvii</name>
    <dbReference type="NCBI Taxonomy" id="1096246"/>
    <lineage>
        <taxon>Bacteria</taxon>
        <taxon>Bacillati</taxon>
        <taxon>Bacillota</taxon>
        <taxon>Clostridia</taxon>
        <taxon>Lachnospirales</taxon>
        <taxon>Lachnospiraceae</taxon>
        <taxon>Hungatella</taxon>
    </lineage>
</organism>
<dbReference type="GeneID" id="86059742"/>
<evidence type="ECO:0000313" key="7">
    <source>
        <dbReference type="Proteomes" id="UP000248057"/>
    </source>
</evidence>
<feature type="transmembrane region" description="Helical" evidence="4">
    <location>
        <begin position="12"/>
        <end position="39"/>
    </location>
</feature>
<evidence type="ECO:0000313" key="6">
    <source>
        <dbReference type="EMBL" id="PXX57089.1"/>
    </source>
</evidence>
<evidence type="ECO:0000256" key="1">
    <source>
        <dbReference type="ARBA" id="ARBA00023015"/>
    </source>
</evidence>
<evidence type="ECO:0000256" key="3">
    <source>
        <dbReference type="ARBA" id="ARBA00023163"/>
    </source>
</evidence>